<sequence length="489" mass="56268">MPMSATKDSLAPDLDIEKLHIIEWDHLDLWRFYPMALASSWTIRSLLYPTQVIKARLQLQQQNTVYRGMTHAFVDIFRKEGFFALYRVRFWVTVPQISATFIYSSVYERLRKELADRANITSPSLVSPLAGAAASLCIELIYVPTDIISQYMMIDKKSGSFTGSSSGAIIDCLRADKLENRLTLGLRVIRAVYKVDGLSGFYRGFWSSCFVYVPSSMVFWSTYYASLNLLKKAQDFSYSLWNKKAIQDSPDQQASVLRIRIQVHRTSYMETFKRLVNIEGFRVFTKGLAPRIISNSIYSSLIMVGYESVKRMSVLPEYKDSVVCRHLKKWLERPTILIRLSAAFVELCMWRKLLIIFVGNIYGGVGNGIEVLVFVLNIVALKKRNPKLYLPSMIFLIISIVFTAIAVIFLFIMFCAQPEWYVKMLQEALKQSEPELNPAYIQNNSHLITGIFLFVLIWSLAISTFTYAMIYRAYVYMKLDGKEKNLLPQ</sequence>
<dbReference type="AlphaFoldDB" id="A0A915E4I0"/>
<keyword evidence="3 5" id="KW-0812">Transmembrane</keyword>
<comment type="similarity">
    <text evidence="2 6">Belongs to the mitochondrial carrier (TC 2.A.29) family.</text>
</comment>
<dbReference type="PANTHER" id="PTHR46314">
    <property type="entry name" value="SOLUTE CARRIER FAMILY 25 MEMBER 44"/>
    <property type="match status" value="1"/>
</dbReference>
<keyword evidence="7" id="KW-1133">Transmembrane helix</keyword>
<evidence type="ECO:0000313" key="8">
    <source>
        <dbReference type="Proteomes" id="UP000887574"/>
    </source>
</evidence>
<feature type="repeat" description="Solcar" evidence="5">
    <location>
        <begin position="26"/>
        <end position="113"/>
    </location>
</feature>
<dbReference type="GO" id="GO:0005739">
    <property type="term" value="C:mitochondrion"/>
    <property type="evidence" value="ECO:0007669"/>
    <property type="project" value="InterPro"/>
</dbReference>
<dbReference type="InterPro" id="IPR023395">
    <property type="entry name" value="MCP_dom_sf"/>
</dbReference>
<keyword evidence="6" id="KW-0813">Transport</keyword>
<dbReference type="Proteomes" id="UP000887574">
    <property type="component" value="Unplaced"/>
</dbReference>
<feature type="transmembrane region" description="Helical" evidence="7">
    <location>
        <begin position="393"/>
        <end position="414"/>
    </location>
</feature>
<evidence type="ECO:0000256" key="4">
    <source>
        <dbReference type="ARBA" id="ARBA00023136"/>
    </source>
</evidence>
<dbReference type="PANTHER" id="PTHR46314:SF4">
    <property type="entry name" value="SOLUTE CARRIER FAMILY 25 MEMBER 44"/>
    <property type="match status" value="1"/>
</dbReference>
<dbReference type="GO" id="GO:0009083">
    <property type="term" value="P:branched-chain amino acid catabolic process"/>
    <property type="evidence" value="ECO:0007669"/>
    <property type="project" value="InterPro"/>
</dbReference>
<comment type="subcellular location">
    <subcellularLocation>
        <location evidence="1">Membrane</location>
        <topology evidence="1">Multi-pass membrane protein</topology>
    </subcellularLocation>
</comment>
<dbReference type="InterPro" id="IPR018108">
    <property type="entry name" value="MCP_transmembrane"/>
</dbReference>
<dbReference type="GO" id="GO:0016020">
    <property type="term" value="C:membrane"/>
    <property type="evidence" value="ECO:0007669"/>
    <property type="project" value="UniProtKB-SubCell"/>
</dbReference>
<proteinExistence type="inferred from homology"/>
<accession>A0A915E4I0</accession>
<evidence type="ECO:0000256" key="2">
    <source>
        <dbReference type="ARBA" id="ARBA00006375"/>
    </source>
</evidence>
<keyword evidence="8" id="KW-1185">Reference proteome</keyword>
<feature type="transmembrane region" description="Helical" evidence="7">
    <location>
        <begin position="361"/>
        <end position="381"/>
    </location>
</feature>
<evidence type="ECO:0000313" key="9">
    <source>
        <dbReference type="WBParaSite" id="jg26392"/>
    </source>
</evidence>
<evidence type="ECO:0000256" key="1">
    <source>
        <dbReference type="ARBA" id="ARBA00004141"/>
    </source>
</evidence>
<evidence type="ECO:0000256" key="7">
    <source>
        <dbReference type="SAM" id="Phobius"/>
    </source>
</evidence>
<dbReference type="WBParaSite" id="jg26392">
    <property type="protein sequence ID" value="jg26392"/>
    <property type="gene ID" value="jg26392"/>
</dbReference>
<organism evidence="8 9">
    <name type="scientific">Ditylenchus dipsaci</name>
    <dbReference type="NCBI Taxonomy" id="166011"/>
    <lineage>
        <taxon>Eukaryota</taxon>
        <taxon>Metazoa</taxon>
        <taxon>Ecdysozoa</taxon>
        <taxon>Nematoda</taxon>
        <taxon>Chromadorea</taxon>
        <taxon>Rhabditida</taxon>
        <taxon>Tylenchina</taxon>
        <taxon>Tylenchomorpha</taxon>
        <taxon>Sphaerularioidea</taxon>
        <taxon>Anguinidae</taxon>
        <taxon>Anguininae</taxon>
        <taxon>Ditylenchus</taxon>
    </lineage>
</organism>
<dbReference type="SUPFAM" id="SSF103506">
    <property type="entry name" value="Mitochondrial carrier"/>
    <property type="match status" value="1"/>
</dbReference>
<keyword evidence="4 5" id="KW-0472">Membrane</keyword>
<dbReference type="PROSITE" id="PS50920">
    <property type="entry name" value="SOLCAR"/>
    <property type="match status" value="3"/>
</dbReference>
<protein>
    <submittedName>
        <fullName evidence="9">Uncharacterized protein</fullName>
    </submittedName>
</protein>
<dbReference type="Pfam" id="PF00153">
    <property type="entry name" value="Mito_carr"/>
    <property type="match status" value="3"/>
</dbReference>
<evidence type="ECO:0000256" key="6">
    <source>
        <dbReference type="RuleBase" id="RU000488"/>
    </source>
</evidence>
<evidence type="ECO:0000256" key="5">
    <source>
        <dbReference type="PROSITE-ProRule" id="PRU00282"/>
    </source>
</evidence>
<feature type="repeat" description="Solcar" evidence="5">
    <location>
        <begin position="122"/>
        <end position="229"/>
    </location>
</feature>
<feature type="repeat" description="Solcar" evidence="5">
    <location>
        <begin position="231"/>
        <end position="312"/>
    </location>
</feature>
<reference evidence="9" key="1">
    <citation type="submission" date="2022-11" db="UniProtKB">
        <authorList>
            <consortium name="WormBaseParasite"/>
        </authorList>
    </citation>
    <scope>IDENTIFICATION</scope>
</reference>
<feature type="transmembrane region" description="Helical" evidence="7">
    <location>
        <begin position="447"/>
        <end position="470"/>
    </location>
</feature>
<dbReference type="Gene3D" id="1.50.40.10">
    <property type="entry name" value="Mitochondrial carrier domain"/>
    <property type="match status" value="2"/>
</dbReference>
<evidence type="ECO:0000256" key="3">
    <source>
        <dbReference type="ARBA" id="ARBA00022692"/>
    </source>
</evidence>
<name>A0A915E4I0_9BILA</name>
<dbReference type="GO" id="GO:0015658">
    <property type="term" value="F:branched-chain amino acid transmembrane transporter activity"/>
    <property type="evidence" value="ECO:0007669"/>
    <property type="project" value="InterPro"/>
</dbReference>
<dbReference type="InterPro" id="IPR042164">
    <property type="entry name" value="SLC25A44"/>
</dbReference>